<sequence length="129" mass="14729">MSRLRVTLRVSDLKSLPTFLESCPKLKSLILVWKGNSTKMHSNDDLHDPVIHFSPVPECLLSSLEFVDIKTCISGHAPEMKVVEYFLGNSEILNKITLRFNYYSANEKFFFKILLAIPKRSPTCEVVVL</sequence>
<gene>
    <name evidence="2" type="ORF">TAV2_LOCUS19086</name>
</gene>
<evidence type="ECO:0000313" key="3">
    <source>
        <dbReference type="Proteomes" id="UP000836841"/>
    </source>
</evidence>
<dbReference type="Pfam" id="PF08387">
    <property type="entry name" value="FBD"/>
    <property type="match status" value="1"/>
</dbReference>
<dbReference type="PANTHER" id="PTHR31900:SF25">
    <property type="entry name" value="FBD DOMAIN-CONTAINING PROTEIN"/>
    <property type="match status" value="1"/>
</dbReference>
<protein>
    <recommendedName>
        <fullName evidence="1">FBD domain-containing protein</fullName>
    </recommendedName>
</protein>
<dbReference type="PANTHER" id="PTHR31900">
    <property type="entry name" value="F-BOX/RNI SUPERFAMILY PROTEIN-RELATED"/>
    <property type="match status" value="1"/>
</dbReference>
<dbReference type="EMBL" id="OU466862">
    <property type="protein sequence ID" value="CAH2070070.1"/>
    <property type="molecule type" value="Genomic_DNA"/>
</dbReference>
<dbReference type="SMART" id="SM00579">
    <property type="entry name" value="FBD"/>
    <property type="match status" value="1"/>
</dbReference>
<evidence type="ECO:0000313" key="2">
    <source>
        <dbReference type="EMBL" id="CAH2070070.1"/>
    </source>
</evidence>
<organism evidence="2 3">
    <name type="scientific">Thlaspi arvense</name>
    <name type="common">Field penny-cress</name>
    <dbReference type="NCBI Taxonomy" id="13288"/>
    <lineage>
        <taxon>Eukaryota</taxon>
        <taxon>Viridiplantae</taxon>
        <taxon>Streptophyta</taxon>
        <taxon>Embryophyta</taxon>
        <taxon>Tracheophyta</taxon>
        <taxon>Spermatophyta</taxon>
        <taxon>Magnoliopsida</taxon>
        <taxon>eudicotyledons</taxon>
        <taxon>Gunneridae</taxon>
        <taxon>Pentapetalae</taxon>
        <taxon>rosids</taxon>
        <taxon>malvids</taxon>
        <taxon>Brassicales</taxon>
        <taxon>Brassicaceae</taxon>
        <taxon>Thlaspideae</taxon>
        <taxon>Thlaspi</taxon>
    </lineage>
</organism>
<keyword evidence="3" id="KW-1185">Reference proteome</keyword>
<dbReference type="InterPro" id="IPR050232">
    <property type="entry name" value="FBL13/AtMIF1-like"/>
</dbReference>
<feature type="domain" description="FBD" evidence="1">
    <location>
        <begin position="58"/>
        <end position="129"/>
    </location>
</feature>
<name>A0AAU9SKT8_THLAR</name>
<accession>A0AAU9SKT8</accession>
<proteinExistence type="predicted"/>
<reference evidence="2 3" key="1">
    <citation type="submission" date="2022-03" db="EMBL/GenBank/DDBJ databases">
        <authorList>
            <person name="Nunn A."/>
            <person name="Chopra R."/>
            <person name="Nunn A."/>
            <person name="Contreras Garrido A."/>
        </authorList>
    </citation>
    <scope>NUCLEOTIDE SEQUENCE [LARGE SCALE GENOMIC DNA]</scope>
</reference>
<evidence type="ECO:0000259" key="1">
    <source>
        <dbReference type="SMART" id="SM00579"/>
    </source>
</evidence>
<dbReference type="InterPro" id="IPR006566">
    <property type="entry name" value="FBD"/>
</dbReference>
<dbReference type="AlphaFoldDB" id="A0AAU9SKT8"/>
<dbReference type="Proteomes" id="UP000836841">
    <property type="component" value="Chromosome 6"/>
</dbReference>